<dbReference type="InterPro" id="IPR036390">
    <property type="entry name" value="WH_DNA-bd_sf"/>
</dbReference>
<evidence type="ECO:0000256" key="1">
    <source>
        <dbReference type="ARBA" id="ARBA00005562"/>
    </source>
</evidence>
<dbReference type="AlphaFoldDB" id="A0A6S7IB60"/>
<dbReference type="OrthoDB" id="8196042at2759"/>
<dbReference type="GO" id="GO:0030154">
    <property type="term" value="P:cell differentiation"/>
    <property type="evidence" value="ECO:0007669"/>
    <property type="project" value="TreeGrafter"/>
</dbReference>
<dbReference type="PROSITE" id="PS50061">
    <property type="entry name" value="ETS_DOMAIN_3"/>
    <property type="match status" value="1"/>
</dbReference>
<dbReference type="PANTHER" id="PTHR11849">
    <property type="entry name" value="ETS"/>
    <property type="match status" value="1"/>
</dbReference>
<proteinExistence type="inferred from homology"/>
<gene>
    <name evidence="5" type="ORF">PACLA_8A007631</name>
</gene>
<evidence type="ECO:0000256" key="4">
    <source>
        <dbReference type="SAM" id="MobiDB-lite"/>
    </source>
</evidence>
<keyword evidence="6" id="KW-1185">Reference proteome</keyword>
<name>A0A6S7IB60_PARCT</name>
<comment type="similarity">
    <text evidence="1 3">Belongs to the ETS family.</text>
</comment>
<comment type="caution">
    <text evidence="5">The sequence shown here is derived from an EMBL/GenBank/DDBJ whole genome shotgun (WGS) entry which is preliminary data.</text>
</comment>
<dbReference type="Pfam" id="PF00178">
    <property type="entry name" value="Ets"/>
    <property type="match status" value="1"/>
</dbReference>
<dbReference type="GO" id="GO:0000981">
    <property type="term" value="F:DNA-binding transcription factor activity, RNA polymerase II-specific"/>
    <property type="evidence" value="ECO:0007669"/>
    <property type="project" value="TreeGrafter"/>
</dbReference>
<dbReference type="SMART" id="SM00413">
    <property type="entry name" value="ETS"/>
    <property type="match status" value="1"/>
</dbReference>
<evidence type="ECO:0000256" key="3">
    <source>
        <dbReference type="RuleBase" id="RU004019"/>
    </source>
</evidence>
<feature type="compositionally biased region" description="Basic residues" evidence="4">
    <location>
        <begin position="168"/>
        <end position="188"/>
    </location>
</feature>
<dbReference type="GO" id="GO:0005634">
    <property type="term" value="C:nucleus"/>
    <property type="evidence" value="ECO:0007669"/>
    <property type="project" value="UniProtKB-SubCell"/>
</dbReference>
<dbReference type="InterPro" id="IPR000418">
    <property type="entry name" value="Ets_dom"/>
</dbReference>
<dbReference type="EMBL" id="CACRXK020004598">
    <property type="protein sequence ID" value="CAB4003322.1"/>
    <property type="molecule type" value="Genomic_DNA"/>
</dbReference>
<accession>A0A6S7IB60</accession>
<keyword evidence="3" id="KW-0539">Nucleus</keyword>
<dbReference type="InterPro" id="IPR046328">
    <property type="entry name" value="ETS_fam"/>
</dbReference>
<reference evidence="5" key="1">
    <citation type="submission" date="2020-04" db="EMBL/GenBank/DDBJ databases">
        <authorList>
            <person name="Alioto T."/>
            <person name="Alioto T."/>
            <person name="Gomez Garrido J."/>
        </authorList>
    </citation>
    <scope>NUCLEOTIDE SEQUENCE</scope>
    <source>
        <strain evidence="5">A484AB</strain>
    </source>
</reference>
<dbReference type="Proteomes" id="UP001152795">
    <property type="component" value="Unassembled WGS sequence"/>
</dbReference>
<comment type="subcellular location">
    <subcellularLocation>
        <location evidence="3">Nucleus</location>
    </subcellularLocation>
</comment>
<organism evidence="5 6">
    <name type="scientific">Paramuricea clavata</name>
    <name type="common">Red gorgonian</name>
    <name type="synonym">Violescent sea-whip</name>
    <dbReference type="NCBI Taxonomy" id="317549"/>
    <lineage>
        <taxon>Eukaryota</taxon>
        <taxon>Metazoa</taxon>
        <taxon>Cnidaria</taxon>
        <taxon>Anthozoa</taxon>
        <taxon>Octocorallia</taxon>
        <taxon>Malacalcyonacea</taxon>
        <taxon>Plexauridae</taxon>
        <taxon>Paramuricea</taxon>
    </lineage>
</organism>
<dbReference type="PROSITE" id="PS00346">
    <property type="entry name" value="ETS_DOMAIN_2"/>
    <property type="match status" value="1"/>
</dbReference>
<keyword evidence="2 3" id="KW-0238">DNA-binding</keyword>
<protein>
    <submittedName>
        <fullName evidence="5">DNA-binding D-ETS-4-like isoform X3</fullName>
    </submittedName>
</protein>
<dbReference type="GO" id="GO:0043565">
    <property type="term" value="F:sequence-specific DNA binding"/>
    <property type="evidence" value="ECO:0007669"/>
    <property type="project" value="InterPro"/>
</dbReference>
<evidence type="ECO:0000313" key="5">
    <source>
        <dbReference type="EMBL" id="CAB4003322.1"/>
    </source>
</evidence>
<dbReference type="Gene3D" id="1.10.10.10">
    <property type="entry name" value="Winged helix-like DNA-binding domain superfamily/Winged helix DNA-binding domain"/>
    <property type="match status" value="1"/>
</dbReference>
<evidence type="ECO:0000313" key="6">
    <source>
        <dbReference type="Proteomes" id="UP001152795"/>
    </source>
</evidence>
<feature type="region of interest" description="Disordered" evidence="4">
    <location>
        <begin position="163"/>
        <end position="188"/>
    </location>
</feature>
<evidence type="ECO:0000256" key="2">
    <source>
        <dbReference type="ARBA" id="ARBA00023125"/>
    </source>
</evidence>
<dbReference type="PANTHER" id="PTHR11849:SF191">
    <property type="entry name" value="ECDYSONE-INDUCED PROTEIN 74EF ISOFORM B"/>
    <property type="match status" value="1"/>
</dbReference>
<sequence>MANTNNAWFHQNPFGQNFGYAHRQSQFYYQSTINSATTMKPILSYSSPDDRPLNTYLGLPHVDEPMGYVSSGSTEACDVSEGSFDHEDLASSLISLNDNDLIDHALPDILDEDLRIFEFDFGSYAANQLTAVEDRIAPLTEEVVEPPPTPTLCPENVDDRVVTTKKTAQSKRKSSLKRPRRPRPRNRGNRSIHLWEFLKEMLNNSEENKSYIKWISKREGIFQLVNSSGVAKLWGQRKNRKNMTYEKMSRALRYYYEKDILERVPNARLIYKFGGKTRVIATENGDDSLSDSSEH</sequence>
<dbReference type="InterPro" id="IPR036388">
    <property type="entry name" value="WH-like_DNA-bd_sf"/>
</dbReference>
<dbReference type="PRINTS" id="PR00454">
    <property type="entry name" value="ETSDOMAIN"/>
</dbReference>
<dbReference type="SUPFAM" id="SSF46785">
    <property type="entry name" value="Winged helix' DNA-binding domain"/>
    <property type="match status" value="1"/>
</dbReference>